<proteinExistence type="predicted"/>
<reference evidence="2 3" key="1">
    <citation type="submission" date="2022-12" db="EMBL/GenBank/DDBJ databases">
        <title>Genomic features and morphological characterization of a novel Knufia sp. strain isolated from spacecraft assembly facility.</title>
        <authorList>
            <person name="Teixeira M."/>
            <person name="Chander A.M."/>
            <person name="Stajich J.E."/>
            <person name="Venkateswaran K."/>
        </authorList>
    </citation>
    <scope>NUCLEOTIDE SEQUENCE [LARGE SCALE GENOMIC DNA]</scope>
    <source>
        <strain evidence="2 3">FJI-L2-BK-P2</strain>
    </source>
</reference>
<dbReference type="Proteomes" id="UP001316803">
    <property type="component" value="Unassembled WGS sequence"/>
</dbReference>
<feature type="coiled-coil region" evidence="1">
    <location>
        <begin position="4"/>
        <end position="31"/>
    </location>
</feature>
<evidence type="ECO:0000256" key="1">
    <source>
        <dbReference type="SAM" id="Coils"/>
    </source>
</evidence>
<evidence type="ECO:0000313" key="2">
    <source>
        <dbReference type="EMBL" id="KAK5949445.1"/>
    </source>
</evidence>
<accession>A0AAN8I462</accession>
<evidence type="ECO:0000313" key="3">
    <source>
        <dbReference type="Proteomes" id="UP001316803"/>
    </source>
</evidence>
<organism evidence="2 3">
    <name type="scientific">Knufia fluminis</name>
    <dbReference type="NCBI Taxonomy" id="191047"/>
    <lineage>
        <taxon>Eukaryota</taxon>
        <taxon>Fungi</taxon>
        <taxon>Dikarya</taxon>
        <taxon>Ascomycota</taxon>
        <taxon>Pezizomycotina</taxon>
        <taxon>Eurotiomycetes</taxon>
        <taxon>Chaetothyriomycetidae</taxon>
        <taxon>Chaetothyriales</taxon>
        <taxon>Trichomeriaceae</taxon>
        <taxon>Knufia</taxon>
    </lineage>
</organism>
<name>A0AAN8I462_9EURO</name>
<keyword evidence="1" id="KW-0175">Coiled coil</keyword>
<protein>
    <submittedName>
        <fullName evidence="2">Uncharacterized protein</fullName>
    </submittedName>
</protein>
<keyword evidence="3" id="KW-1185">Reference proteome</keyword>
<comment type="caution">
    <text evidence="2">The sequence shown here is derived from an EMBL/GenBank/DDBJ whole genome shotgun (WGS) entry which is preliminary data.</text>
</comment>
<dbReference type="EMBL" id="JAKLMC020000035">
    <property type="protein sequence ID" value="KAK5949445.1"/>
    <property type="molecule type" value="Genomic_DNA"/>
</dbReference>
<sequence length="71" mass="8032">MLELAATEMNLAEAEEEVVRVDETIAHLDDVSSRILKREMQALSVFDSLPNKQEIALSNQDFMWNSAPLVQ</sequence>
<dbReference type="AlphaFoldDB" id="A0AAN8I462"/>
<gene>
    <name evidence="2" type="ORF">OHC33_009437</name>
</gene>